<dbReference type="InterPro" id="IPR012944">
    <property type="entry name" value="SusD_RagB_dom"/>
</dbReference>
<evidence type="ECO:0000256" key="4">
    <source>
        <dbReference type="ARBA" id="ARBA00023136"/>
    </source>
</evidence>
<evidence type="ECO:0000256" key="5">
    <source>
        <dbReference type="ARBA" id="ARBA00023237"/>
    </source>
</evidence>
<dbReference type="Pfam" id="PF07980">
    <property type="entry name" value="SusD_RagB"/>
    <property type="match status" value="1"/>
</dbReference>
<keyword evidence="3 6" id="KW-0732">Signal</keyword>
<dbReference type="InterPro" id="IPR033985">
    <property type="entry name" value="SusD-like_N"/>
</dbReference>
<keyword evidence="5" id="KW-0998">Cell outer membrane</keyword>
<evidence type="ECO:0000256" key="6">
    <source>
        <dbReference type="SAM" id="SignalP"/>
    </source>
</evidence>
<dbReference type="InterPro" id="IPR011990">
    <property type="entry name" value="TPR-like_helical_dom_sf"/>
</dbReference>
<organism evidence="9 10">
    <name type="scientific">Algoriphagus alkaliphilus</name>
    <dbReference type="NCBI Taxonomy" id="279824"/>
    <lineage>
        <taxon>Bacteria</taxon>
        <taxon>Pseudomonadati</taxon>
        <taxon>Bacteroidota</taxon>
        <taxon>Cytophagia</taxon>
        <taxon>Cytophagales</taxon>
        <taxon>Cyclobacteriaceae</taxon>
        <taxon>Algoriphagus</taxon>
    </lineage>
</organism>
<evidence type="ECO:0000313" key="10">
    <source>
        <dbReference type="Proteomes" id="UP000198756"/>
    </source>
</evidence>
<sequence length="503" mass="56022">MKKYSILLLILLMSFTSCDDFLTVVPETQLSSATFFKTENDFIQAVNGAYAPLRAYYNGPAWLLGELHSDNTFYMRNVLFGAVENSENLADFSVPVSNGTTPNTNVLAAWRQLYLIIARANQVLAPIDAVAFNQESKNNVKGQALFLRAFAYFHLVRYFGKVPLHIIPVPGRDGSGLPLSEEAAVFDQIIKDLTEAVPLLPQKAQQLPGRVTQGAARTLLADVFIYRKRWADAEQVLAPAISSGQYALMASYAMVFPKNSTNKNNSESVFEIQYREGADGLQGTFLYQHLPLPLTVAEVRALFNTGNPQPLDGQGNNIPTPDIIAAYETGDLRKDVSIDVITVSGRPGSNKLTPVIKKFRDNHAQHNNHGVNWPVYRYAEVLLLMAEALNEQGKTAAAIPLLNQVRTRAGLAATTASSQANVREAIFKERRVELAFENKRWFDIMRTDRIQEIIVPYGRRIVANPLNYYFPPIPGAVPRNNVFTNLDKFYPYPAAEAEISPFF</sequence>
<dbReference type="GO" id="GO:0009279">
    <property type="term" value="C:cell outer membrane"/>
    <property type="evidence" value="ECO:0007669"/>
    <property type="project" value="UniProtKB-SubCell"/>
</dbReference>
<dbReference type="PROSITE" id="PS51257">
    <property type="entry name" value="PROKAR_LIPOPROTEIN"/>
    <property type="match status" value="1"/>
</dbReference>
<dbReference type="AlphaFoldDB" id="A0A1G5ZIR1"/>
<feature type="signal peptide" evidence="6">
    <location>
        <begin position="1"/>
        <end position="19"/>
    </location>
</feature>
<evidence type="ECO:0000256" key="3">
    <source>
        <dbReference type="ARBA" id="ARBA00022729"/>
    </source>
</evidence>
<evidence type="ECO:0000256" key="2">
    <source>
        <dbReference type="ARBA" id="ARBA00006275"/>
    </source>
</evidence>
<reference evidence="10" key="1">
    <citation type="submission" date="2016-10" db="EMBL/GenBank/DDBJ databases">
        <authorList>
            <person name="Varghese N."/>
            <person name="Submissions S."/>
        </authorList>
    </citation>
    <scope>NUCLEOTIDE SEQUENCE [LARGE SCALE GENOMIC DNA]</scope>
    <source>
        <strain evidence="10">DSM 22703</strain>
    </source>
</reference>
<evidence type="ECO:0000256" key="1">
    <source>
        <dbReference type="ARBA" id="ARBA00004442"/>
    </source>
</evidence>
<dbReference type="Gene3D" id="1.25.40.390">
    <property type="match status" value="1"/>
</dbReference>
<keyword evidence="4" id="KW-0472">Membrane</keyword>
<protein>
    <submittedName>
        <fullName evidence="9">Starch-binding associating with outer membrane</fullName>
    </submittedName>
</protein>
<feature type="domain" description="RagB/SusD" evidence="7">
    <location>
        <begin position="348"/>
        <end position="456"/>
    </location>
</feature>
<dbReference type="OrthoDB" id="691907at2"/>
<name>A0A1G5ZIR1_9BACT</name>
<dbReference type="EMBL" id="FMXE01000041">
    <property type="protein sequence ID" value="SDA94759.1"/>
    <property type="molecule type" value="Genomic_DNA"/>
</dbReference>
<comment type="similarity">
    <text evidence="2">Belongs to the SusD family.</text>
</comment>
<proteinExistence type="inferred from homology"/>
<evidence type="ECO:0000313" key="9">
    <source>
        <dbReference type="EMBL" id="SDA94759.1"/>
    </source>
</evidence>
<dbReference type="Pfam" id="PF14322">
    <property type="entry name" value="SusD-like_3"/>
    <property type="match status" value="1"/>
</dbReference>
<dbReference type="Proteomes" id="UP000198756">
    <property type="component" value="Unassembled WGS sequence"/>
</dbReference>
<gene>
    <name evidence="9" type="ORF">SAMN03080617_03957</name>
</gene>
<evidence type="ECO:0000259" key="8">
    <source>
        <dbReference type="Pfam" id="PF14322"/>
    </source>
</evidence>
<dbReference type="STRING" id="279824.SAMN03080617_03957"/>
<keyword evidence="10" id="KW-1185">Reference proteome</keyword>
<dbReference type="SUPFAM" id="SSF48452">
    <property type="entry name" value="TPR-like"/>
    <property type="match status" value="1"/>
</dbReference>
<comment type="subcellular location">
    <subcellularLocation>
        <location evidence="1">Cell outer membrane</location>
    </subcellularLocation>
</comment>
<accession>A0A1G5ZIR1</accession>
<dbReference type="CDD" id="cd08977">
    <property type="entry name" value="SusD"/>
    <property type="match status" value="1"/>
</dbReference>
<dbReference type="RefSeq" id="WP_092734091.1">
    <property type="nucleotide sequence ID" value="NZ_FMXE01000041.1"/>
</dbReference>
<feature type="domain" description="SusD-like N-terminal" evidence="8">
    <location>
        <begin position="21"/>
        <end position="223"/>
    </location>
</feature>
<evidence type="ECO:0000259" key="7">
    <source>
        <dbReference type="Pfam" id="PF07980"/>
    </source>
</evidence>
<feature type="chain" id="PRO_5011466072" evidence="6">
    <location>
        <begin position="20"/>
        <end position="503"/>
    </location>
</feature>